<dbReference type="Pfam" id="PF19089">
    <property type="entry name" value="DUF5777"/>
    <property type="match status" value="1"/>
</dbReference>
<reference evidence="2" key="1">
    <citation type="submission" date="2022-05" db="EMBL/GenBank/DDBJ databases">
        <authorList>
            <person name="Park J.-S."/>
        </authorList>
    </citation>
    <scope>NUCLEOTIDE SEQUENCE</scope>
    <source>
        <strain evidence="2">2012CJ34-3</strain>
    </source>
</reference>
<keyword evidence="3" id="KW-1185">Reference proteome</keyword>
<dbReference type="RefSeq" id="WP_099564226.1">
    <property type="nucleotide sequence ID" value="NZ_JAMFLZ010000002.1"/>
</dbReference>
<protein>
    <submittedName>
        <fullName evidence="2">DUF5777 family beta-barrel protein</fullName>
    </submittedName>
</protein>
<organism evidence="2 3">
    <name type="scientific">Jejuia spongiicola</name>
    <dbReference type="NCBI Taxonomy" id="2942207"/>
    <lineage>
        <taxon>Bacteria</taxon>
        <taxon>Pseudomonadati</taxon>
        <taxon>Bacteroidota</taxon>
        <taxon>Flavobacteriia</taxon>
        <taxon>Flavobacteriales</taxon>
        <taxon>Flavobacteriaceae</taxon>
        <taxon>Jejuia</taxon>
    </lineage>
</organism>
<name>A0ABT0QBS8_9FLAO</name>
<dbReference type="EMBL" id="JAMFLZ010000002">
    <property type="protein sequence ID" value="MCL6294431.1"/>
    <property type="molecule type" value="Genomic_DNA"/>
</dbReference>
<evidence type="ECO:0000313" key="3">
    <source>
        <dbReference type="Proteomes" id="UP001165381"/>
    </source>
</evidence>
<evidence type="ECO:0000259" key="1">
    <source>
        <dbReference type="Pfam" id="PF19089"/>
    </source>
</evidence>
<comment type="caution">
    <text evidence="2">The sequence shown here is derived from an EMBL/GenBank/DDBJ whole genome shotgun (WGS) entry which is preliminary data.</text>
</comment>
<proteinExistence type="predicted"/>
<dbReference type="Proteomes" id="UP001165381">
    <property type="component" value="Unassembled WGS sequence"/>
</dbReference>
<dbReference type="InterPro" id="IPR045916">
    <property type="entry name" value="DUF5777"/>
</dbReference>
<evidence type="ECO:0000313" key="2">
    <source>
        <dbReference type="EMBL" id="MCL6294431.1"/>
    </source>
</evidence>
<feature type="domain" description="DUF5777" evidence="1">
    <location>
        <begin position="39"/>
        <end position="291"/>
    </location>
</feature>
<accession>A0ABT0QBS8</accession>
<gene>
    <name evidence="2" type="ORF">M3P09_05460</name>
</gene>
<sequence length="291" mass="32990">MKNLILFFICIPTLIFSQNDLLDEIDSEPTGPQYATAAFKGLKIVNFESTKLVAKKELTFIVAHRFGSIENGFDSFFGLDDAVTRLNFVYGVSDGFNIGVSRSSFQKIYEFSAKYRLLRQVENGFPFTVVGHNSFLINTALEKDNLPLLEFKHRLGYTAQLLISRKISTDFSVELAPTFFHDNLTSSFYDQNQVKISEQDNSQFALGFGGRYKLGKRWSLNMDYGWHLNRDDNSPFKNPLSIGLDLETGGHVFQMHFTNAQGMNTNTFLGQGTGDWSDGDIYFGFNLSRVF</sequence>